<evidence type="ECO:0000313" key="2">
    <source>
        <dbReference type="EMBL" id="SBS33498.1"/>
    </source>
</evidence>
<keyword evidence="1" id="KW-0812">Transmembrane</keyword>
<reference evidence="2 3" key="1">
    <citation type="submission" date="2016-06" db="EMBL/GenBank/DDBJ databases">
        <authorList>
            <person name="Kjaerup R.B."/>
            <person name="Dalgaard T.S."/>
            <person name="Juul-Madsen H.R."/>
        </authorList>
    </citation>
    <scope>NUCLEOTIDE SEQUENCE [LARGE SCALE GENOMIC DNA]</scope>
    <source>
        <strain evidence="2 3">CECT 8886</strain>
    </source>
</reference>
<gene>
    <name evidence="2" type="ORF">MSP8886_02771</name>
</gene>
<keyword evidence="3" id="KW-1185">Reference proteome</keyword>
<evidence type="ECO:0000313" key="3">
    <source>
        <dbReference type="Proteomes" id="UP000092544"/>
    </source>
</evidence>
<feature type="transmembrane region" description="Helical" evidence="1">
    <location>
        <begin position="56"/>
        <end position="89"/>
    </location>
</feature>
<dbReference type="Proteomes" id="UP000092544">
    <property type="component" value="Unassembled WGS sequence"/>
</dbReference>
<feature type="transmembrane region" description="Helical" evidence="1">
    <location>
        <begin position="15"/>
        <end position="36"/>
    </location>
</feature>
<organism evidence="2 3">
    <name type="scientific">Marinomonas spartinae</name>
    <dbReference type="NCBI Taxonomy" id="1792290"/>
    <lineage>
        <taxon>Bacteria</taxon>
        <taxon>Pseudomonadati</taxon>
        <taxon>Pseudomonadota</taxon>
        <taxon>Gammaproteobacteria</taxon>
        <taxon>Oceanospirillales</taxon>
        <taxon>Oceanospirillaceae</taxon>
        <taxon>Marinomonas</taxon>
    </lineage>
</organism>
<protein>
    <submittedName>
        <fullName evidence="2">Uncharacterized protein</fullName>
    </submittedName>
</protein>
<sequence>MIEIGIGKEGVKSGAIGGFYIAVFFSITLDMINWIFKDNYRWTNWLGTVSTDIVKAAISIAATLIAGTLVSVFSLAIVEVIVVIGTGLYVGYELNKLDGNYHITDSVIKALNHIDKKTSKLADETYKVSFNSAREVISLARVDVNKIGLFYNNVVSQGLVF</sequence>
<dbReference type="AlphaFoldDB" id="A0A1A8TJ85"/>
<keyword evidence="1" id="KW-0472">Membrane</keyword>
<name>A0A1A8TJ85_9GAMM</name>
<keyword evidence="1" id="KW-1133">Transmembrane helix</keyword>
<accession>A0A1A8TJ85</accession>
<dbReference type="EMBL" id="FLOB01000006">
    <property type="protein sequence ID" value="SBS33498.1"/>
    <property type="molecule type" value="Genomic_DNA"/>
</dbReference>
<dbReference type="STRING" id="1792290.MSP8886_02771"/>
<evidence type="ECO:0000256" key="1">
    <source>
        <dbReference type="SAM" id="Phobius"/>
    </source>
</evidence>
<proteinExistence type="predicted"/>